<accession>A0ABV6NID6</accession>
<evidence type="ECO:0000313" key="2">
    <source>
        <dbReference type="Proteomes" id="UP001589833"/>
    </source>
</evidence>
<dbReference type="RefSeq" id="WP_273844372.1">
    <property type="nucleotide sequence ID" value="NZ_JAQQWT010000008.1"/>
</dbReference>
<keyword evidence="2" id="KW-1185">Reference proteome</keyword>
<proteinExistence type="predicted"/>
<evidence type="ECO:0000313" key="1">
    <source>
        <dbReference type="EMBL" id="MFC0560525.1"/>
    </source>
</evidence>
<gene>
    <name evidence="1" type="ORF">ACFFH4_16160</name>
</gene>
<protein>
    <submittedName>
        <fullName evidence="1">Uncharacterized protein</fullName>
    </submittedName>
</protein>
<name>A0ABV6NID6_9BACI</name>
<dbReference type="EMBL" id="JBHLTR010000031">
    <property type="protein sequence ID" value="MFC0560525.1"/>
    <property type="molecule type" value="Genomic_DNA"/>
</dbReference>
<sequence>MKPKSNAKLNLKDPTMVILAYFLGEVVTDQKIIFEGTAKQLREQQFGEEWDGFHLGDGFKIEDKEVKVFEVKDEFDSNLEISKVRYLIGPRDLDPKKVNL</sequence>
<reference evidence="1 2" key="1">
    <citation type="submission" date="2024-09" db="EMBL/GenBank/DDBJ databases">
        <authorList>
            <person name="Sun Q."/>
            <person name="Mori K."/>
        </authorList>
    </citation>
    <scope>NUCLEOTIDE SEQUENCE [LARGE SCALE GENOMIC DNA]</scope>
    <source>
        <strain evidence="1 2">NCAIM B.02301</strain>
    </source>
</reference>
<dbReference type="Proteomes" id="UP001589833">
    <property type="component" value="Unassembled WGS sequence"/>
</dbReference>
<organism evidence="1 2">
    <name type="scientific">Halalkalibacter alkalisediminis</name>
    <dbReference type="NCBI Taxonomy" id="935616"/>
    <lineage>
        <taxon>Bacteria</taxon>
        <taxon>Bacillati</taxon>
        <taxon>Bacillota</taxon>
        <taxon>Bacilli</taxon>
        <taxon>Bacillales</taxon>
        <taxon>Bacillaceae</taxon>
        <taxon>Halalkalibacter</taxon>
    </lineage>
</organism>
<comment type="caution">
    <text evidence="1">The sequence shown here is derived from an EMBL/GenBank/DDBJ whole genome shotgun (WGS) entry which is preliminary data.</text>
</comment>